<keyword evidence="1" id="KW-1133">Transmembrane helix</keyword>
<dbReference type="Proteomes" id="UP000219612">
    <property type="component" value="Unassembled WGS sequence"/>
</dbReference>
<gene>
    <name evidence="2" type="ORF">SAMN05421748_14072</name>
</gene>
<reference evidence="2 3" key="1">
    <citation type="submission" date="2017-09" db="EMBL/GenBank/DDBJ databases">
        <authorList>
            <person name="Ehlers B."/>
            <person name="Leendertz F.H."/>
        </authorList>
    </citation>
    <scope>NUCLEOTIDE SEQUENCE [LARGE SCALE GENOMIC DNA]</scope>
    <source>
        <strain evidence="2 3">CGMCC 4.6857</strain>
    </source>
</reference>
<dbReference type="RefSeq" id="WP_097328641.1">
    <property type="nucleotide sequence ID" value="NZ_OBDY01000040.1"/>
</dbReference>
<accession>A0A285KJN0</accession>
<dbReference type="OrthoDB" id="9849922at2"/>
<keyword evidence="1" id="KW-0812">Transmembrane</keyword>
<protein>
    <submittedName>
        <fullName evidence="2">Uncharacterized protein</fullName>
    </submittedName>
</protein>
<feature type="transmembrane region" description="Helical" evidence="1">
    <location>
        <begin position="6"/>
        <end position="25"/>
    </location>
</feature>
<dbReference type="AlphaFoldDB" id="A0A285KJN0"/>
<organism evidence="2 3">
    <name type="scientific">Paractinoplanes atraurantiacus</name>
    <dbReference type="NCBI Taxonomy" id="1036182"/>
    <lineage>
        <taxon>Bacteria</taxon>
        <taxon>Bacillati</taxon>
        <taxon>Actinomycetota</taxon>
        <taxon>Actinomycetes</taxon>
        <taxon>Micromonosporales</taxon>
        <taxon>Micromonosporaceae</taxon>
        <taxon>Paractinoplanes</taxon>
    </lineage>
</organism>
<dbReference type="EMBL" id="OBDY01000040">
    <property type="protein sequence ID" value="SNY71646.1"/>
    <property type="molecule type" value="Genomic_DNA"/>
</dbReference>
<evidence type="ECO:0000256" key="1">
    <source>
        <dbReference type="SAM" id="Phobius"/>
    </source>
</evidence>
<keyword evidence="1" id="KW-0472">Membrane</keyword>
<name>A0A285KJN0_9ACTN</name>
<proteinExistence type="predicted"/>
<evidence type="ECO:0000313" key="2">
    <source>
        <dbReference type="EMBL" id="SNY71646.1"/>
    </source>
</evidence>
<keyword evidence="3" id="KW-1185">Reference proteome</keyword>
<sequence>MSVAGAYARALLVVAVVGAGLLGAARWDGSADDERIPATSTWKDPDGYTVVSAVDVGESSIQLWVRDRSADICFVQEEVDAEGRHRADASGSCWDGADADWRSARGMGTVVFAPPRKEGASVVLTSPDGTRLGPFPVREGLVMIQDYWLHEPVSLELQALDAGGTGLRPAGTLHLEAA</sequence>
<evidence type="ECO:0000313" key="3">
    <source>
        <dbReference type="Proteomes" id="UP000219612"/>
    </source>
</evidence>